<name>A0A443S2H5_9ACAR</name>
<dbReference type="AlphaFoldDB" id="A0A443S2H5"/>
<comment type="caution">
    <text evidence="1">The sequence shown here is derived from an EMBL/GenBank/DDBJ whole genome shotgun (WGS) entry which is preliminary data.</text>
</comment>
<dbReference type="VEuPathDB" id="VectorBase:LDEU010357"/>
<gene>
    <name evidence="1" type="ORF">B4U80_07686</name>
</gene>
<dbReference type="EMBL" id="NCKV01011236">
    <property type="protein sequence ID" value="RWS21683.1"/>
    <property type="molecule type" value="Genomic_DNA"/>
</dbReference>
<reference evidence="1 2" key="1">
    <citation type="journal article" date="2018" name="Gigascience">
        <title>Genomes of trombidid mites reveal novel predicted allergens and laterally-transferred genes associated with secondary metabolism.</title>
        <authorList>
            <person name="Dong X."/>
            <person name="Chaisiri K."/>
            <person name="Xia D."/>
            <person name="Armstrong S.D."/>
            <person name="Fang Y."/>
            <person name="Donnelly M.J."/>
            <person name="Kadowaki T."/>
            <person name="McGarry J.W."/>
            <person name="Darby A.C."/>
            <person name="Makepeace B.L."/>
        </authorList>
    </citation>
    <scope>NUCLEOTIDE SEQUENCE [LARGE SCALE GENOMIC DNA]</scope>
    <source>
        <strain evidence="1">UoL-UT</strain>
    </source>
</reference>
<sequence>MGININAQRNPKSQFVNAIVFVNEGVFTRFIRMQYWLDFIFYRTDFGKKF</sequence>
<dbReference type="Proteomes" id="UP000288716">
    <property type="component" value="Unassembled WGS sequence"/>
</dbReference>
<dbReference type="STRING" id="299467.A0A443S2H5"/>
<keyword evidence="2" id="KW-1185">Reference proteome</keyword>
<accession>A0A443S2H5</accession>
<organism evidence="1 2">
    <name type="scientific">Leptotrombidium deliense</name>
    <dbReference type="NCBI Taxonomy" id="299467"/>
    <lineage>
        <taxon>Eukaryota</taxon>
        <taxon>Metazoa</taxon>
        <taxon>Ecdysozoa</taxon>
        <taxon>Arthropoda</taxon>
        <taxon>Chelicerata</taxon>
        <taxon>Arachnida</taxon>
        <taxon>Acari</taxon>
        <taxon>Acariformes</taxon>
        <taxon>Trombidiformes</taxon>
        <taxon>Prostigmata</taxon>
        <taxon>Anystina</taxon>
        <taxon>Parasitengona</taxon>
        <taxon>Trombiculoidea</taxon>
        <taxon>Trombiculidae</taxon>
        <taxon>Leptotrombidium</taxon>
    </lineage>
</organism>
<feature type="non-terminal residue" evidence="1">
    <location>
        <position position="50"/>
    </location>
</feature>
<evidence type="ECO:0000313" key="1">
    <source>
        <dbReference type="EMBL" id="RWS21683.1"/>
    </source>
</evidence>
<evidence type="ECO:0000313" key="2">
    <source>
        <dbReference type="Proteomes" id="UP000288716"/>
    </source>
</evidence>
<proteinExistence type="predicted"/>
<protein>
    <submittedName>
        <fullName evidence="1">Uncharacterized protein</fullName>
    </submittedName>
</protein>